<dbReference type="PANTHER" id="PTHR13935">
    <property type="entry name" value="ACHAETE-SCUTE TRANSCRIPTION FACTOR-RELATED"/>
    <property type="match status" value="1"/>
</dbReference>
<keyword evidence="2" id="KW-0805">Transcription regulation</keyword>
<dbReference type="GO" id="GO:0090575">
    <property type="term" value="C:RNA polymerase II transcription regulator complex"/>
    <property type="evidence" value="ECO:0007669"/>
    <property type="project" value="TreeGrafter"/>
</dbReference>
<evidence type="ECO:0000256" key="2">
    <source>
        <dbReference type="ARBA" id="ARBA00023015"/>
    </source>
</evidence>
<evidence type="ECO:0000313" key="8">
    <source>
        <dbReference type="EMBL" id="CDP05273.1"/>
    </source>
</evidence>
<keyword evidence="5" id="KW-0539">Nucleus</keyword>
<feature type="region of interest" description="Disordered" evidence="6">
    <location>
        <begin position="115"/>
        <end position="134"/>
    </location>
</feature>
<dbReference type="GO" id="GO:0000981">
    <property type="term" value="F:DNA-binding transcription factor activity, RNA polymerase II-specific"/>
    <property type="evidence" value="ECO:0007669"/>
    <property type="project" value="TreeGrafter"/>
</dbReference>
<evidence type="ECO:0000313" key="9">
    <source>
        <dbReference type="Proteomes" id="UP000295252"/>
    </source>
</evidence>
<dbReference type="Gramene" id="CDP05273">
    <property type="protein sequence ID" value="CDP05273"/>
    <property type="gene ID" value="GSCOC_T00020259001"/>
</dbReference>
<gene>
    <name evidence="8" type="ORF">GSCOC_T00020259001</name>
</gene>
<dbReference type="InParanoid" id="A0A068UCB9"/>
<keyword evidence="9" id="KW-1185">Reference proteome</keyword>
<dbReference type="PhylomeDB" id="A0A068UCB9"/>
<dbReference type="EMBL" id="HG739099">
    <property type="protein sequence ID" value="CDP05273.1"/>
    <property type="molecule type" value="Genomic_DNA"/>
</dbReference>
<dbReference type="GO" id="GO:0046983">
    <property type="term" value="F:protein dimerization activity"/>
    <property type="evidence" value="ECO:0007669"/>
    <property type="project" value="InterPro"/>
</dbReference>
<evidence type="ECO:0000256" key="3">
    <source>
        <dbReference type="ARBA" id="ARBA00023125"/>
    </source>
</evidence>
<accession>A0A068UCB9</accession>
<keyword evidence="3" id="KW-0238">DNA-binding</keyword>
<feature type="domain" description="BHLH" evidence="7">
    <location>
        <begin position="137"/>
        <end position="189"/>
    </location>
</feature>
<dbReference type="Proteomes" id="UP000295252">
    <property type="component" value="Chromosome IV"/>
</dbReference>
<dbReference type="PANTHER" id="PTHR13935:SF106">
    <property type="entry name" value="ACHAETE-SCUTE COMPLEX PROTEIN T5-RELATED"/>
    <property type="match status" value="1"/>
</dbReference>
<dbReference type="InterPro" id="IPR011598">
    <property type="entry name" value="bHLH_dom"/>
</dbReference>
<evidence type="ECO:0000256" key="6">
    <source>
        <dbReference type="SAM" id="MobiDB-lite"/>
    </source>
</evidence>
<evidence type="ECO:0000259" key="7">
    <source>
        <dbReference type="PROSITE" id="PS50888"/>
    </source>
</evidence>
<dbReference type="SUPFAM" id="SSF47459">
    <property type="entry name" value="HLH, helix-loop-helix DNA-binding domain"/>
    <property type="match status" value="1"/>
</dbReference>
<dbReference type="SMART" id="SM00353">
    <property type="entry name" value="HLH"/>
    <property type="match status" value="1"/>
</dbReference>
<evidence type="ECO:0000256" key="4">
    <source>
        <dbReference type="ARBA" id="ARBA00023163"/>
    </source>
</evidence>
<organism evidence="8 9">
    <name type="scientific">Coffea canephora</name>
    <name type="common">Robusta coffee</name>
    <dbReference type="NCBI Taxonomy" id="49390"/>
    <lineage>
        <taxon>Eukaryota</taxon>
        <taxon>Viridiplantae</taxon>
        <taxon>Streptophyta</taxon>
        <taxon>Embryophyta</taxon>
        <taxon>Tracheophyta</taxon>
        <taxon>Spermatophyta</taxon>
        <taxon>Magnoliopsida</taxon>
        <taxon>eudicotyledons</taxon>
        <taxon>Gunneridae</taxon>
        <taxon>Pentapetalae</taxon>
        <taxon>asterids</taxon>
        <taxon>lamiids</taxon>
        <taxon>Gentianales</taxon>
        <taxon>Rubiaceae</taxon>
        <taxon>Ixoroideae</taxon>
        <taxon>Gardenieae complex</taxon>
        <taxon>Bertiereae - Coffeeae clade</taxon>
        <taxon>Coffeeae</taxon>
        <taxon>Coffea</taxon>
    </lineage>
</organism>
<comment type="subcellular location">
    <subcellularLocation>
        <location evidence="1">Nucleus</location>
    </subcellularLocation>
</comment>
<dbReference type="CDD" id="cd18914">
    <property type="entry name" value="bHLH_AtORG2_like"/>
    <property type="match status" value="1"/>
</dbReference>
<feature type="compositionally biased region" description="Basic and acidic residues" evidence="6">
    <location>
        <begin position="118"/>
        <end position="127"/>
    </location>
</feature>
<keyword evidence="4" id="KW-0804">Transcription</keyword>
<proteinExistence type="predicted"/>
<name>A0A068UCB9_COFCA</name>
<evidence type="ECO:0000256" key="1">
    <source>
        <dbReference type="ARBA" id="ARBA00004123"/>
    </source>
</evidence>
<dbReference type="Pfam" id="PF00010">
    <property type="entry name" value="HLH"/>
    <property type="match status" value="1"/>
</dbReference>
<protein>
    <recommendedName>
        <fullName evidence="7">BHLH domain-containing protein</fullName>
    </recommendedName>
</protein>
<evidence type="ECO:0000256" key="5">
    <source>
        <dbReference type="ARBA" id="ARBA00023242"/>
    </source>
</evidence>
<dbReference type="PROSITE" id="PS50888">
    <property type="entry name" value="BHLH"/>
    <property type="match status" value="1"/>
</dbReference>
<dbReference type="InterPro" id="IPR036638">
    <property type="entry name" value="HLH_DNA-bd_sf"/>
</dbReference>
<dbReference type="GO" id="GO:0000977">
    <property type="term" value="F:RNA polymerase II transcription regulatory region sequence-specific DNA binding"/>
    <property type="evidence" value="ECO:0007669"/>
    <property type="project" value="TreeGrafter"/>
</dbReference>
<dbReference type="OMA" id="MVHIHTI"/>
<reference evidence="9" key="1">
    <citation type="journal article" date="2014" name="Science">
        <title>The coffee genome provides insight into the convergent evolution of caffeine biosynthesis.</title>
        <authorList>
            <person name="Denoeud F."/>
            <person name="Carretero-Paulet L."/>
            <person name="Dereeper A."/>
            <person name="Droc G."/>
            <person name="Guyot R."/>
            <person name="Pietrella M."/>
            <person name="Zheng C."/>
            <person name="Alberti A."/>
            <person name="Anthony F."/>
            <person name="Aprea G."/>
            <person name="Aury J.M."/>
            <person name="Bento P."/>
            <person name="Bernard M."/>
            <person name="Bocs S."/>
            <person name="Campa C."/>
            <person name="Cenci A."/>
            <person name="Combes M.C."/>
            <person name="Crouzillat D."/>
            <person name="Da Silva C."/>
            <person name="Daddiego L."/>
            <person name="De Bellis F."/>
            <person name="Dussert S."/>
            <person name="Garsmeur O."/>
            <person name="Gayraud T."/>
            <person name="Guignon V."/>
            <person name="Jahn K."/>
            <person name="Jamilloux V."/>
            <person name="Joet T."/>
            <person name="Labadie K."/>
            <person name="Lan T."/>
            <person name="Leclercq J."/>
            <person name="Lepelley M."/>
            <person name="Leroy T."/>
            <person name="Li L.T."/>
            <person name="Librado P."/>
            <person name="Lopez L."/>
            <person name="Munoz A."/>
            <person name="Noel B."/>
            <person name="Pallavicini A."/>
            <person name="Perrotta G."/>
            <person name="Poncet V."/>
            <person name="Pot D."/>
            <person name="Priyono X."/>
            <person name="Rigoreau M."/>
            <person name="Rouard M."/>
            <person name="Rozas J."/>
            <person name="Tranchant-Dubreuil C."/>
            <person name="VanBuren R."/>
            <person name="Zhang Q."/>
            <person name="Andrade A.C."/>
            <person name="Argout X."/>
            <person name="Bertrand B."/>
            <person name="de Kochko A."/>
            <person name="Graziosi G."/>
            <person name="Henry R.J."/>
            <person name="Jayarama X."/>
            <person name="Ming R."/>
            <person name="Nagai C."/>
            <person name="Rounsley S."/>
            <person name="Sankoff D."/>
            <person name="Giuliano G."/>
            <person name="Albert V.A."/>
            <person name="Wincker P."/>
            <person name="Lashermes P."/>
        </authorList>
    </citation>
    <scope>NUCLEOTIDE SEQUENCE [LARGE SCALE GENOMIC DNA]</scope>
    <source>
        <strain evidence="9">cv. DH200-94</strain>
    </source>
</reference>
<dbReference type="InterPro" id="IPR015660">
    <property type="entry name" value="MASH1/Ascl1a-like"/>
</dbReference>
<dbReference type="AlphaFoldDB" id="A0A068UCB9"/>
<sequence>MIKGTYYLVMYCPHSSCNRMVHIHTISPLSTTWCEHVSGVLGPVFVRYPNWADLRGLDMYPLQQGNELENQNPCRPCQPDKILNDLVTLESTASLPPATSITGKKHHHRRFLPAIQQENKKQDHEDTTTTNSNQHKLKRILHRDIERQRRREMANLYASLRSLLPLDYVKGKRAISDHMQEAVNYIKCLQKNINQLGSRRDRLMIPLCNLSSTFSFSSGNRSTSADSQCLRDCGAIVRVSQGGDGVEVLISISSKEETFPISRVLKMLLGEGLDVVSCVSTATNEIKVHKILAEVTDGRKSIDTLALQHQLMNAINPPES</sequence>
<dbReference type="Gene3D" id="4.10.280.10">
    <property type="entry name" value="Helix-loop-helix DNA-binding domain"/>
    <property type="match status" value="1"/>
</dbReference>
<dbReference type="OrthoDB" id="1935281at2759"/>
<dbReference type="STRING" id="49390.A0A068UCB9"/>